<dbReference type="PANTHER" id="PTHR45188">
    <property type="entry name" value="DNAJ PROTEIN P58IPK HOMOLOG"/>
    <property type="match status" value="1"/>
</dbReference>
<reference evidence="5 6" key="1">
    <citation type="submission" date="2017-08" db="EMBL/GenBank/DDBJ databases">
        <title>Infants hospitalized years apart are colonized by the same room-sourced microbial strains.</title>
        <authorList>
            <person name="Brooks B."/>
            <person name="Olm M.R."/>
            <person name="Firek B.A."/>
            <person name="Baker R."/>
            <person name="Thomas B.C."/>
            <person name="Morowitz M.J."/>
            <person name="Banfield J.F."/>
        </authorList>
    </citation>
    <scope>NUCLEOTIDE SEQUENCE [LARGE SCALE GENOMIC DNA]</scope>
    <source>
        <strain evidence="5">S2_003_000_R2_14</strain>
    </source>
</reference>
<dbReference type="InterPro" id="IPR019734">
    <property type="entry name" value="TPR_rpt"/>
</dbReference>
<feature type="domain" description="J" evidence="4">
    <location>
        <begin position="28"/>
        <end position="99"/>
    </location>
</feature>
<dbReference type="PRINTS" id="PR00625">
    <property type="entry name" value="JDOMAIN"/>
</dbReference>
<proteinExistence type="predicted"/>
<evidence type="ECO:0000313" key="5">
    <source>
        <dbReference type="EMBL" id="PZR10175.1"/>
    </source>
</evidence>
<dbReference type="Pfam" id="PF14559">
    <property type="entry name" value="TPR_19"/>
    <property type="match status" value="1"/>
</dbReference>
<name>A0A2W5TFH3_9BACT</name>
<evidence type="ECO:0000256" key="2">
    <source>
        <dbReference type="ARBA" id="ARBA00022803"/>
    </source>
</evidence>
<evidence type="ECO:0000256" key="1">
    <source>
        <dbReference type="ARBA" id="ARBA00022737"/>
    </source>
</evidence>
<dbReference type="EMBL" id="QFQP01000018">
    <property type="protein sequence ID" value="PZR10175.1"/>
    <property type="molecule type" value="Genomic_DNA"/>
</dbReference>
<protein>
    <recommendedName>
        <fullName evidence="4">J domain-containing protein</fullName>
    </recommendedName>
</protein>
<dbReference type="Pfam" id="PF00226">
    <property type="entry name" value="DnaJ"/>
    <property type="match status" value="1"/>
</dbReference>
<keyword evidence="2" id="KW-0802">TPR repeat</keyword>
<dbReference type="AlphaFoldDB" id="A0A2W5TFH3"/>
<dbReference type="SUPFAM" id="SSF46565">
    <property type="entry name" value="Chaperone J-domain"/>
    <property type="match status" value="1"/>
</dbReference>
<keyword evidence="1" id="KW-0677">Repeat</keyword>
<accession>A0A2W5TFH3</accession>
<dbReference type="PANTHER" id="PTHR45188:SF2">
    <property type="entry name" value="DNAJ HOMOLOG SUBFAMILY C MEMBER 7"/>
    <property type="match status" value="1"/>
</dbReference>
<dbReference type="CDD" id="cd06257">
    <property type="entry name" value="DnaJ"/>
    <property type="match status" value="1"/>
</dbReference>
<dbReference type="Gene3D" id="1.25.40.10">
    <property type="entry name" value="Tetratricopeptide repeat domain"/>
    <property type="match status" value="1"/>
</dbReference>
<dbReference type="InterPro" id="IPR011990">
    <property type="entry name" value="TPR-like_helical_dom_sf"/>
</dbReference>
<dbReference type="SUPFAM" id="SSF48452">
    <property type="entry name" value="TPR-like"/>
    <property type="match status" value="1"/>
</dbReference>
<dbReference type="InterPro" id="IPR036869">
    <property type="entry name" value="J_dom_sf"/>
</dbReference>
<dbReference type="PROSITE" id="PS50076">
    <property type="entry name" value="DNAJ_2"/>
    <property type="match status" value="1"/>
</dbReference>
<evidence type="ECO:0000259" key="4">
    <source>
        <dbReference type="PROSITE" id="PS50076"/>
    </source>
</evidence>
<dbReference type="Gene3D" id="1.10.287.110">
    <property type="entry name" value="DnaJ domain"/>
    <property type="match status" value="1"/>
</dbReference>
<feature type="compositionally biased region" description="Polar residues" evidence="3">
    <location>
        <begin position="109"/>
        <end position="122"/>
    </location>
</feature>
<sequence length="312" mass="34861">MASDENIDLDEARKEEILALEAKLTSPNHFEILGIDAGASPDEVRAAFRDASRKFHPDRYYGKNLGSFRQKLDRIFQRLVEANQTLGDPERRSAWLAANPFIKAAVRQASVSSHTPVPRSQTETARDEERRARFARHPYLARATRAQETLRRAREHMARKEFSQAFSLVNQAAQVDPQNQEFKALLVEARKAADLARSGDSFQHGLEALNRGDDALALTAFRSAVGANPSNHGAASRAALLLEKKNDPREATSFAQKAVDAAPENVEYRLLLGRLLESAGMKALARKHFDEAARLAPDHPEVKKHGKRLWPF</sequence>
<feature type="region of interest" description="Disordered" evidence="3">
    <location>
        <begin position="108"/>
        <end position="132"/>
    </location>
</feature>
<dbReference type="SMART" id="SM00271">
    <property type="entry name" value="DnaJ"/>
    <property type="match status" value="1"/>
</dbReference>
<evidence type="ECO:0000313" key="6">
    <source>
        <dbReference type="Proteomes" id="UP000249061"/>
    </source>
</evidence>
<organism evidence="5 6">
    <name type="scientific">Archangium gephyra</name>
    <dbReference type="NCBI Taxonomy" id="48"/>
    <lineage>
        <taxon>Bacteria</taxon>
        <taxon>Pseudomonadati</taxon>
        <taxon>Myxococcota</taxon>
        <taxon>Myxococcia</taxon>
        <taxon>Myxococcales</taxon>
        <taxon>Cystobacterineae</taxon>
        <taxon>Archangiaceae</taxon>
        <taxon>Archangium</taxon>
    </lineage>
</organism>
<evidence type="ECO:0000256" key="3">
    <source>
        <dbReference type="SAM" id="MobiDB-lite"/>
    </source>
</evidence>
<dbReference type="InterPro" id="IPR001623">
    <property type="entry name" value="DnaJ_domain"/>
</dbReference>
<dbReference type="Proteomes" id="UP000249061">
    <property type="component" value="Unassembled WGS sequence"/>
</dbReference>
<gene>
    <name evidence="5" type="ORF">DI536_20285</name>
</gene>
<comment type="caution">
    <text evidence="5">The sequence shown here is derived from an EMBL/GenBank/DDBJ whole genome shotgun (WGS) entry which is preliminary data.</text>
</comment>
<dbReference type="SMART" id="SM00028">
    <property type="entry name" value="TPR"/>
    <property type="match status" value="4"/>
</dbReference>